<dbReference type="EMBL" id="DS995899">
    <property type="protein sequence ID" value="EEA27010.1"/>
    <property type="molecule type" value="Genomic_DNA"/>
</dbReference>
<protein>
    <submittedName>
        <fullName evidence="3">PH domain protein</fullName>
    </submittedName>
</protein>
<evidence type="ECO:0000313" key="4">
    <source>
        <dbReference type="Proteomes" id="UP000001294"/>
    </source>
</evidence>
<dbReference type="Pfam" id="PF15404">
    <property type="entry name" value="PH_4"/>
    <property type="match status" value="1"/>
</dbReference>
<feature type="compositionally biased region" description="Basic and acidic residues" evidence="1">
    <location>
        <begin position="122"/>
        <end position="135"/>
    </location>
</feature>
<accession>B6Q326</accession>
<feature type="compositionally biased region" description="Polar residues" evidence="1">
    <location>
        <begin position="194"/>
        <end position="229"/>
    </location>
</feature>
<dbReference type="Pfam" id="PF23207">
    <property type="entry name" value="PH_SPO71"/>
    <property type="match status" value="1"/>
</dbReference>
<dbReference type="PhylomeDB" id="B6Q326"/>
<proteinExistence type="predicted"/>
<sequence length="1010" mass="116866">MTSSPDAQQHPHDAAVQDEPEQYRGLDATSYTARRLHHASARHLYLTSRRHFIGPIPEHWIHSHRKAWYRSRLSFKNYTSRTLTFSAKTTSFNEAPRSPSPEPPTEVNETLDDRDDDGTPDDSTRRRDPSTHDPDNENQEVDTTEEGEPSPSDADTGVASTFVTARETLPGEEEPLSPSITKATTLNKPRASRDSGTASRWTHTHPSPGRSSQVLSTLHSATDTGSTASLLPHRNDVEADSTVSTKTLRPQEPQPHDVQTAKRASGPQDRVRAKIARFNLDDNVMNQQQRIRSRIERTQDKVSANRPRWSKESEGEMVRAQKMLVRVEETSQELPFDYSENISFRTETREIKKWREYVVVCRKALEDSAHFTLEMYKTRVIQGVEKSRKSAYYEVPLDKKITKVNLYSALDKTWAIWHPYKLGTRIFILRPRSSTHAMEWYTFIKQTLGWHRPTSLLINVPDLDISVTFKNPFKQIRLGNEVSRERETLTANAIVGNCINVLKSRSGWSEALEHWSKTSKMGLAWKRFDRLEWIYGANEEHMYETIGMQTSHDLELRPKHHYPTMLKTDGEEEVEPAPIEGFLVRLTSQKGVQQRLGKEFSKRQYYFSQDRFLCFCKPSKALPPHPPDTDYTETTIPTYQEIAERNPLRYDILPYPVQDGHITWLASGNAQFLRRRDEEAMSQFARNIANLQNAEGLVDLCQVNDVRISGDANGIRNSAEGQGAHDVDDSRFELVLSNDLVLRFKAYNEETRNEWIKRLTTLVRYWKNRVKADARELKTIRQHNLEILNIDERMESVFGQFASKWEVRRAEASPHLYNMCHLAGCRAIKMSGYLYRKPRRRSTFHRCQVICTSGQLLIFQDTLRKHNGVEIPHIHKERVATLDLQDCYIYSGLLTENDLLYTNQTFDNNYPGHHALPRIYLAQDGWTSRDEDTAICFVIWHPIRKSLFRAAEVKEGKTNRMLRRVSALGVPGRTVVFKARNRIERDRWVLYIETEINRLQEERGEDVRIV</sequence>
<keyword evidence="4" id="KW-1185">Reference proteome</keyword>
<dbReference type="VEuPathDB" id="FungiDB:PMAA_019140"/>
<evidence type="ECO:0000256" key="1">
    <source>
        <dbReference type="SAM" id="MobiDB-lite"/>
    </source>
</evidence>
<dbReference type="InterPro" id="IPR057379">
    <property type="entry name" value="PH_SPO71"/>
</dbReference>
<dbReference type="SUPFAM" id="SSF50729">
    <property type="entry name" value="PH domain-like"/>
    <property type="match status" value="1"/>
</dbReference>
<feature type="domain" description="PH" evidence="2">
    <location>
        <begin position="576"/>
        <end position="764"/>
    </location>
</feature>
<dbReference type="Pfam" id="PF15407">
    <property type="entry name" value="Spo7_2_N"/>
    <property type="match status" value="1"/>
</dbReference>
<dbReference type="InterPro" id="IPR040345">
    <property type="entry name" value="Mug56/Spo71"/>
</dbReference>
<dbReference type="PROSITE" id="PS50003">
    <property type="entry name" value="PH_DOMAIN"/>
    <property type="match status" value="1"/>
</dbReference>
<dbReference type="InterPro" id="IPR001849">
    <property type="entry name" value="PH_domain"/>
</dbReference>
<evidence type="ECO:0000259" key="2">
    <source>
        <dbReference type="PROSITE" id="PS50003"/>
    </source>
</evidence>
<gene>
    <name evidence="3" type="ORF">PMAA_019140</name>
</gene>
<dbReference type="InterPro" id="IPR029217">
    <property type="entry name" value="Spo7_2_N"/>
</dbReference>
<feature type="region of interest" description="Disordered" evidence="1">
    <location>
        <begin position="89"/>
        <end position="269"/>
    </location>
</feature>
<name>B6Q326_TALMQ</name>
<dbReference type="InterPro" id="IPR011993">
    <property type="entry name" value="PH-like_dom_sf"/>
</dbReference>
<evidence type="ECO:0000313" key="3">
    <source>
        <dbReference type="EMBL" id="EEA27010.1"/>
    </source>
</evidence>
<dbReference type="SMART" id="SM01316">
    <property type="entry name" value="Spo7_2_N"/>
    <property type="match status" value="1"/>
</dbReference>
<dbReference type="AlphaFoldDB" id="B6Q326"/>
<feature type="compositionally biased region" description="Acidic residues" evidence="1">
    <location>
        <begin position="109"/>
        <end position="120"/>
    </location>
</feature>
<dbReference type="GO" id="GO:0005628">
    <property type="term" value="C:prospore membrane"/>
    <property type="evidence" value="ECO:0007669"/>
    <property type="project" value="TreeGrafter"/>
</dbReference>
<organism evidence="3 4">
    <name type="scientific">Talaromyces marneffei (strain ATCC 18224 / CBS 334.59 / QM 7333)</name>
    <name type="common">Penicillium marneffei</name>
    <dbReference type="NCBI Taxonomy" id="441960"/>
    <lineage>
        <taxon>Eukaryota</taxon>
        <taxon>Fungi</taxon>
        <taxon>Dikarya</taxon>
        <taxon>Ascomycota</taxon>
        <taxon>Pezizomycotina</taxon>
        <taxon>Eurotiomycetes</taxon>
        <taxon>Eurotiomycetidae</taxon>
        <taxon>Eurotiales</taxon>
        <taxon>Trichocomaceae</taxon>
        <taxon>Talaromyces</taxon>
        <taxon>Talaromyces sect. Talaromyces</taxon>
    </lineage>
</organism>
<dbReference type="Gene3D" id="2.30.29.30">
    <property type="entry name" value="Pleckstrin-homology domain (PH domain)/Phosphotyrosine-binding domain (PTB)"/>
    <property type="match status" value="1"/>
</dbReference>
<feature type="region of interest" description="Disordered" evidence="1">
    <location>
        <begin position="1"/>
        <end position="21"/>
    </location>
</feature>
<reference evidence="4" key="1">
    <citation type="journal article" date="2015" name="Genome Announc.">
        <title>Genome sequence of the AIDS-associated pathogen Penicillium marneffei (ATCC18224) and its near taxonomic relative Talaromyces stipitatus (ATCC10500).</title>
        <authorList>
            <person name="Nierman W.C."/>
            <person name="Fedorova-Abrams N.D."/>
            <person name="Andrianopoulos A."/>
        </authorList>
    </citation>
    <scope>NUCLEOTIDE SEQUENCE [LARGE SCALE GENOMIC DNA]</scope>
    <source>
        <strain evidence="4">ATCC 18224 / CBS 334.59 / QM 7333</strain>
    </source>
</reference>
<dbReference type="HOGENOM" id="CLU_003938_0_0_1"/>
<feature type="compositionally biased region" description="Polar residues" evidence="1">
    <location>
        <begin position="178"/>
        <end position="187"/>
    </location>
</feature>
<dbReference type="GO" id="GO:1902657">
    <property type="term" value="P:protein localization to prospore membrane"/>
    <property type="evidence" value="ECO:0007669"/>
    <property type="project" value="InterPro"/>
</dbReference>
<feature type="compositionally biased region" description="Acidic residues" evidence="1">
    <location>
        <begin position="136"/>
        <end position="148"/>
    </location>
</feature>
<dbReference type="SMART" id="SM00233">
    <property type="entry name" value="PH"/>
    <property type="match status" value="2"/>
</dbReference>
<dbReference type="STRING" id="441960.B6Q326"/>
<dbReference type="PANTHER" id="PTHR28076">
    <property type="entry name" value="SPORULATION-SPECIFIC PROTEIN 71"/>
    <property type="match status" value="1"/>
</dbReference>
<dbReference type="PANTHER" id="PTHR28076:SF1">
    <property type="entry name" value="PROSPORE MEMBRANE ADAPTER PROTEIN SPO71"/>
    <property type="match status" value="1"/>
</dbReference>
<dbReference type="Proteomes" id="UP000001294">
    <property type="component" value="Unassembled WGS sequence"/>
</dbReference>
<dbReference type="InterPro" id="IPR039486">
    <property type="entry name" value="Mug56/Spo71_PH"/>
</dbReference>
<dbReference type="OrthoDB" id="5579281at2759"/>